<dbReference type="PROSITE" id="PS51257">
    <property type="entry name" value="PROKAR_LIPOPROTEIN"/>
    <property type="match status" value="1"/>
</dbReference>
<dbReference type="RefSeq" id="WP_034708699.1">
    <property type="nucleotide sequence ID" value="NZ_JPRH01000001.1"/>
</dbReference>
<protein>
    <recommendedName>
        <fullName evidence="3">Lipoprotein</fullName>
    </recommendedName>
</protein>
<comment type="caution">
    <text evidence="1">The sequence shown here is derived from an EMBL/GenBank/DDBJ whole genome shotgun (WGS) entry which is preliminary data.</text>
</comment>
<dbReference type="EMBL" id="JPRH01000001">
    <property type="protein sequence ID" value="KFF14133.1"/>
    <property type="molecule type" value="Genomic_DNA"/>
</dbReference>
<organism evidence="1 2">
    <name type="scientific">Chryseobacterium soli</name>
    <dbReference type="NCBI Taxonomy" id="445961"/>
    <lineage>
        <taxon>Bacteria</taxon>
        <taxon>Pseudomonadati</taxon>
        <taxon>Bacteroidota</taxon>
        <taxon>Flavobacteriia</taxon>
        <taxon>Flavobacteriales</taxon>
        <taxon>Weeksellaceae</taxon>
        <taxon>Chryseobacterium group</taxon>
        <taxon>Chryseobacterium</taxon>
    </lineage>
</organism>
<dbReference type="OrthoDB" id="1259938at2"/>
<dbReference type="AlphaFoldDB" id="A0A086ABR9"/>
<reference evidence="1 2" key="1">
    <citation type="submission" date="2014-07" db="EMBL/GenBank/DDBJ databases">
        <title>Genome of Chryseobacterium soli DSM 19298.</title>
        <authorList>
            <person name="Stropko S.J."/>
            <person name="Pipes S.E."/>
            <person name="Newman J."/>
        </authorList>
    </citation>
    <scope>NUCLEOTIDE SEQUENCE [LARGE SCALE GENOMIC DNA]</scope>
    <source>
        <strain evidence="1 2">DSM 19298</strain>
    </source>
</reference>
<name>A0A086ABR9_9FLAO</name>
<evidence type="ECO:0008006" key="3">
    <source>
        <dbReference type="Google" id="ProtNLM"/>
    </source>
</evidence>
<keyword evidence="2" id="KW-1185">Reference proteome</keyword>
<dbReference type="eggNOG" id="ENOG502ZKZV">
    <property type="taxonomic scope" value="Bacteria"/>
</dbReference>
<accession>A0A086ABR9</accession>
<sequence length="155" mass="18611">MKTFICITIFLCFLFSCKKNDIKPEHLVDSTIKIYKNELPKKIIFYRDKNNRDIKNSKEYVFLDVKSLLKKNDENFMCLHIEYNKKGKSIGILSFKTGRIFSCTFDNEGKLLSKNIVQTKLEESKPYYIYYEILKRKYPDYMNWKLFPIPKDSLK</sequence>
<dbReference type="STRING" id="445961.IW15_01425"/>
<gene>
    <name evidence="1" type="ORF">IW15_01425</name>
</gene>
<evidence type="ECO:0000313" key="2">
    <source>
        <dbReference type="Proteomes" id="UP000028705"/>
    </source>
</evidence>
<evidence type="ECO:0000313" key="1">
    <source>
        <dbReference type="EMBL" id="KFF14133.1"/>
    </source>
</evidence>
<dbReference type="Proteomes" id="UP000028705">
    <property type="component" value="Unassembled WGS sequence"/>
</dbReference>
<proteinExistence type="predicted"/>